<evidence type="ECO:0000313" key="2">
    <source>
        <dbReference type="EMBL" id="MBA4535565.1"/>
    </source>
</evidence>
<dbReference type="Proteomes" id="UP000472971">
    <property type="component" value="Unassembled WGS sequence"/>
</dbReference>
<comment type="caution">
    <text evidence="3">The sequence shown here is derived from an EMBL/GenBank/DDBJ whole genome shotgun (WGS) entry which is preliminary data.</text>
</comment>
<evidence type="ECO:0008006" key="6">
    <source>
        <dbReference type="Google" id="ProtNLM"/>
    </source>
</evidence>
<dbReference type="AlphaFoldDB" id="A0A6B3VWP8"/>
<reference evidence="2 5" key="2">
    <citation type="submission" date="2020-07" db="EMBL/GenBank/DDBJ databases">
        <authorList>
            <person name="Feng H."/>
        </authorList>
    </citation>
    <scope>NUCLEOTIDE SEQUENCE [LARGE SCALE GENOMIC DNA]</scope>
    <source>
        <strain evidence="2">S-12</strain>
        <strain evidence="5">s-12</strain>
    </source>
</reference>
<dbReference type="PROSITE" id="PS51257">
    <property type="entry name" value="PROKAR_LIPOPROTEIN"/>
    <property type="match status" value="1"/>
</dbReference>
<evidence type="ECO:0000313" key="3">
    <source>
        <dbReference type="EMBL" id="NEY79941.1"/>
    </source>
</evidence>
<reference evidence="3 4" key="1">
    <citation type="submission" date="2020-02" db="EMBL/GenBank/DDBJ databases">
        <title>Bacillus aquiflavi sp. nov., isolated from yellow water of strong flavor Chinese baijiu in Yibin region of China.</title>
        <authorList>
            <person name="Xie J."/>
        </authorList>
    </citation>
    <scope>NUCLEOTIDE SEQUENCE [LARGE SCALE GENOMIC DNA]</scope>
    <source>
        <strain evidence="3 4">3H-10</strain>
    </source>
</reference>
<sequence>MKRLLLLSISILIVIFLSACTGNPLQPNENNMILSIKNNANFDFYSIEISTDNTVGGISNADGSKIQKGETLRKEYIDQKDFDLEGEATFEFVLIGEEENRIPLKKITLELTTNKEYFFEIIGDSIREANLKRIE</sequence>
<feature type="chain" id="PRO_5038310128" description="Lipoprotein" evidence="1">
    <location>
        <begin position="20"/>
        <end position="135"/>
    </location>
</feature>
<organism evidence="3 4">
    <name type="scientific">Bacillus aquiflavi</name>
    <dbReference type="NCBI Taxonomy" id="2672567"/>
    <lineage>
        <taxon>Bacteria</taxon>
        <taxon>Bacillati</taxon>
        <taxon>Bacillota</taxon>
        <taxon>Bacilli</taxon>
        <taxon>Bacillales</taxon>
        <taxon>Bacillaceae</taxon>
        <taxon>Bacillus</taxon>
    </lineage>
</organism>
<dbReference type="RefSeq" id="WP_163238815.1">
    <property type="nucleotide sequence ID" value="NZ_CP082780.1"/>
</dbReference>
<keyword evidence="1" id="KW-0732">Signal</keyword>
<dbReference type="EMBL" id="JACEIO010000001">
    <property type="protein sequence ID" value="MBA4535565.1"/>
    <property type="molecule type" value="Genomic_DNA"/>
</dbReference>
<protein>
    <recommendedName>
        <fullName evidence="6">Lipoprotein</fullName>
    </recommendedName>
</protein>
<gene>
    <name evidence="3" type="ORF">G4D64_00075</name>
    <name evidence="2" type="ORF">H1Z61_00075</name>
</gene>
<keyword evidence="4" id="KW-1185">Reference proteome</keyword>
<dbReference type="EMBL" id="JAAIWN010000001">
    <property type="protein sequence ID" value="NEY79941.1"/>
    <property type="molecule type" value="Genomic_DNA"/>
</dbReference>
<name>A0A6B3VWP8_9BACI</name>
<evidence type="ECO:0000313" key="4">
    <source>
        <dbReference type="Proteomes" id="UP000472971"/>
    </source>
</evidence>
<feature type="signal peptide" evidence="1">
    <location>
        <begin position="1"/>
        <end position="19"/>
    </location>
</feature>
<evidence type="ECO:0000313" key="5">
    <source>
        <dbReference type="Proteomes" id="UP000570010"/>
    </source>
</evidence>
<accession>A0A6B3VWP8</accession>
<dbReference type="Proteomes" id="UP000570010">
    <property type="component" value="Unassembled WGS sequence"/>
</dbReference>
<proteinExistence type="predicted"/>
<evidence type="ECO:0000256" key="1">
    <source>
        <dbReference type="SAM" id="SignalP"/>
    </source>
</evidence>